<feature type="transmembrane region" description="Helical" evidence="8">
    <location>
        <begin position="98"/>
        <end position="126"/>
    </location>
</feature>
<dbReference type="Gene3D" id="1.10.1760.20">
    <property type="match status" value="1"/>
</dbReference>
<reference evidence="9 10" key="1">
    <citation type="journal article" date="2019" name="Nat. Microbiol.">
        <title>Mediterranean grassland soil C-N compound turnover is dependent on rainfall and depth, and is mediated by genomically divergent microorganisms.</title>
        <authorList>
            <person name="Diamond S."/>
            <person name="Andeer P.F."/>
            <person name="Li Z."/>
            <person name="Crits-Christoph A."/>
            <person name="Burstein D."/>
            <person name="Anantharaman K."/>
            <person name="Lane K.R."/>
            <person name="Thomas B.C."/>
            <person name="Pan C."/>
            <person name="Northen T.R."/>
            <person name="Banfield J.F."/>
        </authorList>
    </citation>
    <scope>NUCLEOTIDE SEQUENCE [LARGE SCALE GENOMIC DNA]</scope>
    <source>
        <strain evidence="9">NP_2</strain>
    </source>
</reference>
<keyword evidence="3" id="KW-1003">Cell membrane</keyword>
<keyword evidence="6 8" id="KW-1133">Transmembrane helix</keyword>
<gene>
    <name evidence="9" type="primary">mreD</name>
    <name evidence="9" type="ORF">E6G99_04960</name>
</gene>
<evidence type="ECO:0000256" key="2">
    <source>
        <dbReference type="ARBA" id="ARBA00007776"/>
    </source>
</evidence>
<evidence type="ECO:0000256" key="8">
    <source>
        <dbReference type="SAM" id="Phobius"/>
    </source>
</evidence>
<dbReference type="GO" id="GO:0008360">
    <property type="term" value="P:regulation of cell shape"/>
    <property type="evidence" value="ECO:0007669"/>
    <property type="project" value="UniProtKB-KW"/>
</dbReference>
<evidence type="ECO:0000313" key="10">
    <source>
        <dbReference type="Proteomes" id="UP000318661"/>
    </source>
</evidence>
<protein>
    <submittedName>
        <fullName evidence="9">Rod shape-determining protein MreD</fullName>
    </submittedName>
</protein>
<sequence>MSRAFVYASVVVMVALVQAAWLARAQVLGAALDPLLPLAVGMGILRGAESGAVVGVAAGLLQDLLSGGGPLGVNGLSKLVVGFASGLFERSIYIENPLLPAIATFVGTLLGEVLLVIVALIVGLGVPSASALAAKMIMQALLNSAIAPLLFRGIRAIEIRLQREH</sequence>
<evidence type="ECO:0000256" key="7">
    <source>
        <dbReference type="ARBA" id="ARBA00023136"/>
    </source>
</evidence>
<comment type="subcellular location">
    <subcellularLocation>
        <location evidence="1">Cell membrane</location>
        <topology evidence="1">Multi-pass membrane protein</topology>
    </subcellularLocation>
</comment>
<evidence type="ECO:0000313" key="9">
    <source>
        <dbReference type="EMBL" id="TMJ08146.1"/>
    </source>
</evidence>
<dbReference type="Pfam" id="PF04093">
    <property type="entry name" value="MreD"/>
    <property type="match status" value="1"/>
</dbReference>
<dbReference type="NCBIfam" id="TIGR03426">
    <property type="entry name" value="shape_MreD"/>
    <property type="match status" value="1"/>
</dbReference>
<evidence type="ECO:0000256" key="5">
    <source>
        <dbReference type="ARBA" id="ARBA00022960"/>
    </source>
</evidence>
<keyword evidence="5" id="KW-0133">Cell shape</keyword>
<name>A0A537LJI6_9BACT</name>
<comment type="similarity">
    <text evidence="2">Belongs to the MreD family.</text>
</comment>
<proteinExistence type="inferred from homology"/>
<keyword evidence="7 8" id="KW-0472">Membrane</keyword>
<evidence type="ECO:0000256" key="1">
    <source>
        <dbReference type="ARBA" id="ARBA00004651"/>
    </source>
</evidence>
<dbReference type="EMBL" id="VBAJ01000121">
    <property type="protein sequence ID" value="TMJ08146.1"/>
    <property type="molecule type" value="Genomic_DNA"/>
</dbReference>
<organism evidence="9 10">
    <name type="scientific">Candidatus Segetimicrobium genomatis</name>
    <dbReference type="NCBI Taxonomy" id="2569760"/>
    <lineage>
        <taxon>Bacteria</taxon>
        <taxon>Bacillati</taxon>
        <taxon>Candidatus Sysuimicrobiota</taxon>
        <taxon>Candidatus Sysuimicrobiia</taxon>
        <taxon>Candidatus Sysuimicrobiales</taxon>
        <taxon>Candidatus Segetimicrobiaceae</taxon>
        <taxon>Candidatus Segetimicrobium</taxon>
    </lineage>
</organism>
<comment type="caution">
    <text evidence="9">The sequence shown here is derived from an EMBL/GenBank/DDBJ whole genome shotgun (WGS) entry which is preliminary data.</text>
</comment>
<evidence type="ECO:0000256" key="6">
    <source>
        <dbReference type="ARBA" id="ARBA00022989"/>
    </source>
</evidence>
<evidence type="ECO:0000256" key="4">
    <source>
        <dbReference type="ARBA" id="ARBA00022692"/>
    </source>
</evidence>
<evidence type="ECO:0000256" key="3">
    <source>
        <dbReference type="ARBA" id="ARBA00022475"/>
    </source>
</evidence>
<dbReference type="Proteomes" id="UP000318661">
    <property type="component" value="Unassembled WGS sequence"/>
</dbReference>
<dbReference type="AlphaFoldDB" id="A0A537LJI6"/>
<accession>A0A537LJI6</accession>
<keyword evidence="4 8" id="KW-0812">Transmembrane</keyword>
<dbReference type="InterPro" id="IPR007227">
    <property type="entry name" value="Cell_shape_determining_MreD"/>
</dbReference>
<dbReference type="GO" id="GO:0005886">
    <property type="term" value="C:plasma membrane"/>
    <property type="evidence" value="ECO:0007669"/>
    <property type="project" value="UniProtKB-SubCell"/>
</dbReference>